<evidence type="ECO:0000313" key="4">
    <source>
        <dbReference type="EMBL" id="ENO98111.1"/>
    </source>
</evidence>
<gene>
    <name evidence="4" type="ORF">C667_05372</name>
</gene>
<dbReference type="Proteomes" id="UP000013047">
    <property type="component" value="Unassembled WGS sequence"/>
</dbReference>
<dbReference type="InterPro" id="IPR011761">
    <property type="entry name" value="ATP-grasp"/>
</dbReference>
<dbReference type="SUPFAM" id="SSF56059">
    <property type="entry name" value="Glutathione synthetase ATP-binding domain-like"/>
    <property type="match status" value="1"/>
</dbReference>
<dbReference type="PANTHER" id="PTHR21621">
    <property type="entry name" value="RIBOSOMAL PROTEIN S6 MODIFICATION PROTEIN"/>
    <property type="match status" value="1"/>
</dbReference>
<evidence type="ECO:0000259" key="2">
    <source>
        <dbReference type="PROSITE" id="PS50975"/>
    </source>
</evidence>
<proteinExistence type="predicted"/>
<dbReference type="GO" id="GO:0016747">
    <property type="term" value="F:acyltransferase activity, transferring groups other than amino-acyl groups"/>
    <property type="evidence" value="ECO:0007669"/>
    <property type="project" value="InterPro"/>
</dbReference>
<keyword evidence="1" id="KW-0547">Nucleotide-binding</keyword>
<dbReference type="InterPro" id="IPR017534">
    <property type="entry name" value="GNAT-acetyltransferase"/>
</dbReference>
<dbReference type="InterPro" id="IPR013651">
    <property type="entry name" value="ATP-grasp_RimK-type"/>
</dbReference>
<keyword evidence="4" id="KW-0808">Transferase</keyword>
<name>N6YV05_9RHOO</name>
<evidence type="ECO:0000256" key="1">
    <source>
        <dbReference type="PROSITE-ProRule" id="PRU00409"/>
    </source>
</evidence>
<dbReference type="PANTHER" id="PTHR21621:SF0">
    <property type="entry name" value="BETA-CITRYLGLUTAMATE SYNTHASE B-RELATED"/>
    <property type="match status" value="1"/>
</dbReference>
<dbReference type="GO" id="GO:0009432">
    <property type="term" value="P:SOS response"/>
    <property type="evidence" value="ECO:0007669"/>
    <property type="project" value="TreeGrafter"/>
</dbReference>
<keyword evidence="5" id="KW-1185">Reference proteome</keyword>
<comment type="caution">
    <text evidence="4">The sequence shown here is derived from an EMBL/GenBank/DDBJ whole genome shotgun (WGS) entry which is preliminary data.</text>
</comment>
<feature type="domain" description="ATP-grasp" evidence="2">
    <location>
        <begin position="337"/>
        <end position="583"/>
    </location>
</feature>
<dbReference type="SUPFAM" id="SSF55729">
    <property type="entry name" value="Acyl-CoA N-acyltransferases (Nat)"/>
    <property type="match status" value="1"/>
</dbReference>
<dbReference type="InterPro" id="IPR013815">
    <property type="entry name" value="ATP_grasp_subdomain_1"/>
</dbReference>
<dbReference type="OrthoDB" id="336415at2"/>
<dbReference type="PROSITE" id="PS50975">
    <property type="entry name" value="ATP_GRASP"/>
    <property type="match status" value="1"/>
</dbReference>
<dbReference type="InterPro" id="IPR016181">
    <property type="entry name" value="Acyl_CoA_acyltransferase"/>
</dbReference>
<dbReference type="CDD" id="cd04301">
    <property type="entry name" value="NAT_SF"/>
    <property type="match status" value="1"/>
</dbReference>
<reference evidence="4 5" key="1">
    <citation type="submission" date="2012-09" db="EMBL/GenBank/DDBJ databases">
        <title>Draft Genome Sequences of 6 Strains from Genus Thauera.</title>
        <authorList>
            <person name="Liu B."/>
            <person name="Shapleigh J.P."/>
            <person name="Frostegard A.H."/>
        </authorList>
    </citation>
    <scope>NUCLEOTIDE SEQUENCE [LARGE SCALE GENOMIC DNA]</scope>
    <source>
        <strain evidence="4 5">B4P</strain>
    </source>
</reference>
<dbReference type="EMBL" id="AMXF01000021">
    <property type="protein sequence ID" value="ENO98111.1"/>
    <property type="molecule type" value="Genomic_DNA"/>
</dbReference>
<dbReference type="Gene3D" id="3.40.630.30">
    <property type="match status" value="1"/>
</dbReference>
<dbReference type="AlphaFoldDB" id="N6YV05"/>
<sequence>MIRKHIARALRAEQRSAQLAVHRPAGQPEPAGAPTDVVIECGWGRLLPAQTWRDAASLAEALLAERPGQRDIAFYVEKPHVVVALAPQQLFLDPSEAFRLKLATYRGAPQRTGRSGFTLRRLRTRADVAAINVLYRARRMVPVDAQAVWKARASRAISYALAEDRASGEVIGVAMGLDHVEAFADPQHGASLWALAVAPQAAHPGVGEALVRYLAEHYQARGREWMDVSVLHDNEQAIALYDKLGFQRIPAFAVKRRNAINEPLFIGGGEALQDLNPYARLLVDEAIRRGIHAEVIDADNGYFRLTLGGRSIVCRESLSELTSAVAMSRCQDKRVTLKLLAGEGLAVPRQADGDHEAGWQVLLAELGAVVVKPVEGEQGKGISVDLRSAEEVRAAIERARQFCDRVIVEQFCKGEDLRIVVIDHQVVAAAVRRPPEVVGDGRSTVRALIERQSRRRAAATGGESRIPLDAETARCLAAQGFTLDAVLPPEQRLQVRNTANLHTGGTIHDVTAALHPALREAAEKAARTLDIPVTGLDFLVPAVDGPEYVIIEANERPGLANHEPQPTAERFIDLLFPRSRAATA</sequence>
<dbReference type="GO" id="GO:0005737">
    <property type="term" value="C:cytoplasm"/>
    <property type="evidence" value="ECO:0007669"/>
    <property type="project" value="TreeGrafter"/>
</dbReference>
<dbReference type="InterPro" id="IPR000182">
    <property type="entry name" value="GNAT_dom"/>
</dbReference>
<dbReference type="Pfam" id="PF00583">
    <property type="entry name" value="Acetyltransf_1"/>
    <property type="match status" value="1"/>
</dbReference>
<protein>
    <submittedName>
        <fullName evidence="4">Acetyltransferase</fullName>
    </submittedName>
</protein>
<dbReference type="Gene3D" id="3.30.470.20">
    <property type="entry name" value="ATP-grasp fold, B domain"/>
    <property type="match status" value="2"/>
</dbReference>
<feature type="domain" description="N-acetyltransferase" evidence="3">
    <location>
        <begin position="117"/>
        <end position="267"/>
    </location>
</feature>
<dbReference type="Gene3D" id="3.30.1490.20">
    <property type="entry name" value="ATP-grasp fold, A domain"/>
    <property type="match status" value="1"/>
</dbReference>
<dbReference type="PROSITE" id="PS51186">
    <property type="entry name" value="GNAT"/>
    <property type="match status" value="1"/>
</dbReference>
<accession>N6YV05</accession>
<dbReference type="GO" id="GO:0018169">
    <property type="term" value="F:ribosomal S6-glutamic acid ligase activity"/>
    <property type="evidence" value="ECO:0007669"/>
    <property type="project" value="TreeGrafter"/>
</dbReference>
<dbReference type="RefSeq" id="WP_004358091.1">
    <property type="nucleotide sequence ID" value="NZ_AMXF01000021.1"/>
</dbReference>
<dbReference type="GO" id="GO:0046872">
    <property type="term" value="F:metal ion binding"/>
    <property type="evidence" value="ECO:0007669"/>
    <property type="project" value="InterPro"/>
</dbReference>
<dbReference type="NCBIfam" id="TIGR03103">
    <property type="entry name" value="trio_acet_GNAT"/>
    <property type="match status" value="1"/>
</dbReference>
<evidence type="ECO:0000259" key="3">
    <source>
        <dbReference type="PROSITE" id="PS51186"/>
    </source>
</evidence>
<organism evidence="4 5">
    <name type="scientific">Thauera phenylacetica B4P</name>
    <dbReference type="NCBI Taxonomy" id="1234382"/>
    <lineage>
        <taxon>Bacteria</taxon>
        <taxon>Pseudomonadati</taxon>
        <taxon>Pseudomonadota</taxon>
        <taxon>Betaproteobacteria</taxon>
        <taxon>Rhodocyclales</taxon>
        <taxon>Zoogloeaceae</taxon>
        <taxon>Thauera</taxon>
    </lineage>
</organism>
<dbReference type="GO" id="GO:0005524">
    <property type="term" value="F:ATP binding"/>
    <property type="evidence" value="ECO:0007669"/>
    <property type="project" value="UniProtKB-UniRule"/>
</dbReference>
<dbReference type="Pfam" id="PF08443">
    <property type="entry name" value="RimK"/>
    <property type="match status" value="1"/>
</dbReference>
<keyword evidence="1" id="KW-0067">ATP-binding</keyword>
<evidence type="ECO:0000313" key="5">
    <source>
        <dbReference type="Proteomes" id="UP000013047"/>
    </source>
</evidence>